<protein>
    <submittedName>
        <fullName evidence="2">Uncharacterized protein</fullName>
    </submittedName>
</protein>
<feature type="compositionally biased region" description="Basic and acidic residues" evidence="1">
    <location>
        <begin position="52"/>
        <end position="64"/>
    </location>
</feature>
<keyword evidence="3" id="KW-1185">Reference proteome</keyword>
<organism evidence="2 3">
    <name type="scientific">Morella rubra</name>
    <name type="common">Chinese bayberry</name>
    <dbReference type="NCBI Taxonomy" id="262757"/>
    <lineage>
        <taxon>Eukaryota</taxon>
        <taxon>Viridiplantae</taxon>
        <taxon>Streptophyta</taxon>
        <taxon>Embryophyta</taxon>
        <taxon>Tracheophyta</taxon>
        <taxon>Spermatophyta</taxon>
        <taxon>Magnoliopsida</taxon>
        <taxon>eudicotyledons</taxon>
        <taxon>Gunneridae</taxon>
        <taxon>Pentapetalae</taxon>
        <taxon>rosids</taxon>
        <taxon>fabids</taxon>
        <taxon>Fagales</taxon>
        <taxon>Myricaceae</taxon>
        <taxon>Morella</taxon>
    </lineage>
</organism>
<feature type="region of interest" description="Disordered" evidence="1">
    <location>
        <begin position="1"/>
        <end position="24"/>
    </location>
</feature>
<evidence type="ECO:0000313" key="2">
    <source>
        <dbReference type="EMBL" id="KAB1203246.1"/>
    </source>
</evidence>
<accession>A0A6A1USZ1</accession>
<sequence length="64" mass="7308">MLSSRVRVTPHADVNSPNRGEDADLYQKRAAHVHIDEIYTKMGKSCVPPPQRETRNSKHKEEPV</sequence>
<comment type="caution">
    <text evidence="2">The sequence shown here is derived from an EMBL/GenBank/DDBJ whole genome shotgun (WGS) entry which is preliminary data.</text>
</comment>
<evidence type="ECO:0000256" key="1">
    <source>
        <dbReference type="SAM" id="MobiDB-lite"/>
    </source>
</evidence>
<dbReference type="AlphaFoldDB" id="A0A6A1USZ1"/>
<reference evidence="2 3" key="1">
    <citation type="journal article" date="2019" name="Plant Biotechnol. J.">
        <title>The red bayberry genome and genetic basis of sex determination.</title>
        <authorList>
            <person name="Jia H.M."/>
            <person name="Jia H.J."/>
            <person name="Cai Q.L."/>
            <person name="Wang Y."/>
            <person name="Zhao H.B."/>
            <person name="Yang W.F."/>
            <person name="Wang G.Y."/>
            <person name="Li Y.H."/>
            <person name="Zhan D.L."/>
            <person name="Shen Y.T."/>
            <person name="Niu Q.F."/>
            <person name="Chang L."/>
            <person name="Qiu J."/>
            <person name="Zhao L."/>
            <person name="Xie H.B."/>
            <person name="Fu W.Y."/>
            <person name="Jin J."/>
            <person name="Li X.W."/>
            <person name="Jiao Y."/>
            <person name="Zhou C.C."/>
            <person name="Tu T."/>
            <person name="Chai C.Y."/>
            <person name="Gao J.L."/>
            <person name="Fan L.J."/>
            <person name="van de Weg E."/>
            <person name="Wang J.Y."/>
            <person name="Gao Z.S."/>
        </authorList>
    </citation>
    <scope>NUCLEOTIDE SEQUENCE [LARGE SCALE GENOMIC DNA]</scope>
    <source>
        <tissue evidence="2">Leaves</tissue>
    </source>
</reference>
<name>A0A6A1USZ1_9ROSI</name>
<dbReference type="EMBL" id="RXIC02000026">
    <property type="protein sequence ID" value="KAB1203246.1"/>
    <property type="molecule type" value="Genomic_DNA"/>
</dbReference>
<dbReference type="Proteomes" id="UP000516437">
    <property type="component" value="Chromosome 8"/>
</dbReference>
<feature type="region of interest" description="Disordered" evidence="1">
    <location>
        <begin position="43"/>
        <end position="64"/>
    </location>
</feature>
<gene>
    <name evidence="2" type="ORF">CJ030_MR8G022911</name>
</gene>
<proteinExistence type="predicted"/>
<evidence type="ECO:0000313" key="3">
    <source>
        <dbReference type="Proteomes" id="UP000516437"/>
    </source>
</evidence>